<evidence type="ECO:0000259" key="1">
    <source>
        <dbReference type="Pfam" id="PF00462"/>
    </source>
</evidence>
<dbReference type="CDD" id="cd03031">
    <property type="entry name" value="GRX_GRX_like"/>
    <property type="match status" value="1"/>
</dbReference>
<evidence type="ECO:0000313" key="2">
    <source>
        <dbReference type="EMBL" id="KAK4380662.1"/>
    </source>
</evidence>
<keyword evidence="3" id="KW-1185">Reference proteome</keyword>
<dbReference type="Pfam" id="PF00462">
    <property type="entry name" value="Glutaredoxin"/>
    <property type="match status" value="1"/>
</dbReference>
<proteinExistence type="predicted"/>
<evidence type="ECO:0000313" key="3">
    <source>
        <dbReference type="Proteomes" id="UP001291623"/>
    </source>
</evidence>
<comment type="caution">
    <text evidence="2">The sequence shown here is derived from an EMBL/GenBank/DDBJ whole genome shotgun (WGS) entry which is preliminary data.</text>
</comment>
<dbReference type="PANTHER" id="PTHR45669:SF14">
    <property type="entry name" value="EMB|CAB81925.1-RELATED"/>
    <property type="match status" value="1"/>
</dbReference>
<dbReference type="EMBL" id="JAVYJV010000001">
    <property type="protein sequence ID" value="KAK4380662.1"/>
    <property type="molecule type" value="Genomic_DNA"/>
</dbReference>
<feature type="domain" description="Glutaredoxin" evidence="1">
    <location>
        <begin position="97"/>
        <end position="162"/>
    </location>
</feature>
<dbReference type="Gene3D" id="3.40.30.10">
    <property type="entry name" value="Glutaredoxin"/>
    <property type="match status" value="1"/>
</dbReference>
<dbReference type="Proteomes" id="UP001291623">
    <property type="component" value="Unassembled WGS sequence"/>
</dbReference>
<dbReference type="PANTHER" id="PTHR45669">
    <property type="entry name" value="GLUTAREDOXIN DOMAIN-CONTAINING CYSTEINE-RICH PROTEIN CG12206-RELATED"/>
    <property type="match status" value="1"/>
</dbReference>
<name>A0AAE1VT45_9SOLA</name>
<dbReference type="Pfam" id="PF23733">
    <property type="entry name" value="GRXCR1-2_C"/>
    <property type="match status" value="1"/>
</dbReference>
<organism evidence="2 3">
    <name type="scientific">Anisodus tanguticus</name>
    <dbReference type="NCBI Taxonomy" id="243964"/>
    <lineage>
        <taxon>Eukaryota</taxon>
        <taxon>Viridiplantae</taxon>
        <taxon>Streptophyta</taxon>
        <taxon>Embryophyta</taxon>
        <taxon>Tracheophyta</taxon>
        <taxon>Spermatophyta</taxon>
        <taxon>Magnoliopsida</taxon>
        <taxon>eudicotyledons</taxon>
        <taxon>Gunneridae</taxon>
        <taxon>Pentapetalae</taxon>
        <taxon>asterids</taxon>
        <taxon>lamiids</taxon>
        <taxon>Solanales</taxon>
        <taxon>Solanaceae</taxon>
        <taxon>Solanoideae</taxon>
        <taxon>Hyoscyameae</taxon>
        <taxon>Anisodus</taxon>
    </lineage>
</organism>
<accession>A0AAE1VT45</accession>
<reference evidence="2" key="1">
    <citation type="submission" date="2023-12" db="EMBL/GenBank/DDBJ databases">
        <title>Genome assembly of Anisodus tanguticus.</title>
        <authorList>
            <person name="Wang Y.-J."/>
        </authorList>
    </citation>
    <scope>NUCLEOTIDE SEQUENCE</scope>
    <source>
        <strain evidence="2">KB-2021</strain>
        <tissue evidence="2">Leaf</tissue>
    </source>
</reference>
<dbReference type="InterPro" id="IPR002109">
    <property type="entry name" value="Glutaredoxin"/>
</dbReference>
<gene>
    <name evidence="2" type="ORF">RND71_002524</name>
</gene>
<dbReference type="SUPFAM" id="SSF52833">
    <property type="entry name" value="Thioredoxin-like"/>
    <property type="match status" value="1"/>
</dbReference>
<protein>
    <recommendedName>
        <fullName evidence="1">Glutaredoxin domain-containing protein</fullName>
    </recommendedName>
</protein>
<sequence>MKSMKRGILRKINSLPTLVFQVNHPTKHFQSHLTTNTQHDNEIFSQNISSALVYDVQDKMKNTSTSQSLQESDIMEENKGLDDFEYQCPPGGKDAVIFYTTSLRGIRKTFEDCNVIRFLLESFRVVYYERDVSLHIEYRDELWSIFDRKVVPPRLFIKGRHIGGADEVVGLHEQGILKKLLQGIPLISSNFPCKGCCGIRFVLCLSCHGCCKITDQEGEGTNGYRIRCPECNENGLIKCPVCS</sequence>
<dbReference type="InterPro" id="IPR036249">
    <property type="entry name" value="Thioredoxin-like_sf"/>
</dbReference>
<dbReference type="AlphaFoldDB" id="A0AAE1VT45"/>
<dbReference type="PROSITE" id="PS51354">
    <property type="entry name" value="GLUTAREDOXIN_2"/>
    <property type="match status" value="1"/>
</dbReference>